<reference evidence="4" key="1">
    <citation type="submission" date="2023-02" db="EMBL/GenBank/DDBJ databases">
        <title>Genome of toxic invasive species Heracleum sosnowskyi carries increased number of genes despite the absence of recent whole-genome duplications.</title>
        <authorList>
            <person name="Schelkunov M."/>
            <person name="Shtratnikova V."/>
            <person name="Makarenko M."/>
            <person name="Klepikova A."/>
            <person name="Omelchenko D."/>
            <person name="Novikova G."/>
            <person name="Obukhova E."/>
            <person name="Bogdanov V."/>
            <person name="Penin A."/>
            <person name="Logacheva M."/>
        </authorList>
    </citation>
    <scope>NUCLEOTIDE SEQUENCE</scope>
    <source>
        <strain evidence="4">Hsosn_3</strain>
        <tissue evidence="4">Leaf</tissue>
    </source>
</reference>
<keyword evidence="5" id="KW-1185">Reference proteome</keyword>
<reference evidence="4" key="2">
    <citation type="submission" date="2023-05" db="EMBL/GenBank/DDBJ databases">
        <authorList>
            <person name="Schelkunov M.I."/>
        </authorList>
    </citation>
    <scope>NUCLEOTIDE SEQUENCE</scope>
    <source>
        <strain evidence="4">Hsosn_3</strain>
        <tissue evidence="4">Leaf</tissue>
    </source>
</reference>
<evidence type="ECO:0000313" key="4">
    <source>
        <dbReference type="EMBL" id="KAK1381696.1"/>
    </source>
</evidence>
<dbReference type="AlphaFoldDB" id="A0AAD8I9W2"/>
<dbReference type="PANTHER" id="PTHR34380">
    <property type="entry name" value="BNAA03G12380D PROTEIN"/>
    <property type="match status" value="1"/>
</dbReference>
<evidence type="ECO:0000256" key="1">
    <source>
        <dbReference type="SAM" id="Coils"/>
    </source>
</evidence>
<dbReference type="Proteomes" id="UP001237642">
    <property type="component" value="Unassembled WGS sequence"/>
</dbReference>
<dbReference type="EMBL" id="JAUIZM010000005">
    <property type="protein sequence ID" value="KAK1381696.1"/>
    <property type="molecule type" value="Genomic_DNA"/>
</dbReference>
<keyword evidence="1" id="KW-0175">Coiled coil</keyword>
<dbReference type="InterPro" id="IPR019557">
    <property type="entry name" value="AminoTfrase-like_pln_mobile"/>
</dbReference>
<name>A0AAD8I9W2_9APIA</name>
<feature type="coiled-coil region" evidence="1">
    <location>
        <begin position="402"/>
        <end position="602"/>
    </location>
</feature>
<feature type="region of interest" description="Disordered" evidence="2">
    <location>
        <begin position="913"/>
        <end position="975"/>
    </location>
</feature>
<feature type="domain" description="Aminotransferase-like plant mobile" evidence="3">
    <location>
        <begin position="64"/>
        <end position="362"/>
    </location>
</feature>
<protein>
    <recommendedName>
        <fullName evidence="3">Aminotransferase-like plant mobile domain-containing protein</fullName>
    </recommendedName>
</protein>
<comment type="caution">
    <text evidence="4">The sequence shown here is derived from an EMBL/GenBank/DDBJ whole genome shotgun (WGS) entry which is preliminary data.</text>
</comment>
<proteinExistence type="predicted"/>
<feature type="coiled-coil region" evidence="1">
    <location>
        <begin position="632"/>
        <end position="762"/>
    </location>
</feature>
<accession>A0AAD8I9W2</accession>
<evidence type="ECO:0000313" key="5">
    <source>
        <dbReference type="Proteomes" id="UP001237642"/>
    </source>
</evidence>
<organism evidence="4 5">
    <name type="scientific">Heracleum sosnowskyi</name>
    <dbReference type="NCBI Taxonomy" id="360622"/>
    <lineage>
        <taxon>Eukaryota</taxon>
        <taxon>Viridiplantae</taxon>
        <taxon>Streptophyta</taxon>
        <taxon>Embryophyta</taxon>
        <taxon>Tracheophyta</taxon>
        <taxon>Spermatophyta</taxon>
        <taxon>Magnoliopsida</taxon>
        <taxon>eudicotyledons</taxon>
        <taxon>Gunneridae</taxon>
        <taxon>Pentapetalae</taxon>
        <taxon>asterids</taxon>
        <taxon>campanulids</taxon>
        <taxon>Apiales</taxon>
        <taxon>Apiaceae</taxon>
        <taxon>Apioideae</taxon>
        <taxon>apioid superclade</taxon>
        <taxon>Tordylieae</taxon>
        <taxon>Tordyliinae</taxon>
        <taxon>Heracleum</taxon>
    </lineage>
</organism>
<evidence type="ECO:0000259" key="3">
    <source>
        <dbReference type="Pfam" id="PF10536"/>
    </source>
</evidence>
<gene>
    <name evidence="4" type="ORF">POM88_019431</name>
</gene>
<evidence type="ECO:0000256" key="2">
    <source>
        <dbReference type="SAM" id="MobiDB-lite"/>
    </source>
</evidence>
<dbReference type="Pfam" id="PF10536">
    <property type="entry name" value="PMD"/>
    <property type="match status" value="1"/>
</dbReference>
<dbReference type="PANTHER" id="PTHR34380:SF3">
    <property type="entry name" value="FRIGIDA-LIKE PROTEIN"/>
    <property type="match status" value="1"/>
</dbReference>
<sequence length="1112" mass="128494">MDLKGSSMLYTLSKLYNELDQRFKDFLDDSQDSRCLLNLLKIPATNLLTPVVQYLLKFYKKNDNVFSINNQVLSISLEDVLYITGLPIQGRPIIDDKNRDPNGFDRVFQIPNKRNLSISVLIEIAKNENETNDRRKRAILLIIVRCFIVPNSNGHQVGTTFLRFIEDFGQVDSYAWGAALLAFLYYGMGKVVDDQNPKKRLDGNSWLILAFFILRIPKLQVALGIELGEELGVPILSTIVERVRKIAHNHRTDYQEQLDAIFPVLSHDNVNWTPYTRVNNEDRTRYQEQQRVGTYVGAIICNNYVAHHKPHLAAQQFPVLEDFDMQNLLWKAKTIKITHNSGESEQHLFTDYKDHIEEWNKRLLLKDHMEQNHAPLLTPTSTFNPNATILELILKLKSCFQLQDSEEVAAILQSREDKLKQNITDLKNREDKLNLNNIELKNQLQTLTNKCTSLEVNCKNFATEKERTEAELKKCKAECEVYKDDKISAKYELEKVRLDLKMWREKEDVAVERYEKRIAELEREKKDESERLRVENLRIREEFEKERAKGKEEVVRLKGEIVGLIEVKRKAEETSRYWERNYKQCEQRVVKLEKNLSEMLRNEPVLAKVVEKAPLLRNPPAINLRPDLKNREDKLNLNNIELKSQLQTLTQKCTSLEANRENFAAEKERIEADLKKCKEECEVYKDDKISAKYELEKVRLDLKMWREKEDVAVERYEKRIAELEREKTDESERLRVENLRIREEFEKERAKGKEEVVRLKGEIVGLIEVKRKAEETSRYWERNYKQCEPRVVKLEKNLSEMLRKDPVLGKVVEKAPLLRNPPAINLRSVSNGNLELVDENAHASPCAGSTAESPMVDTNGPAAAGPNSHVMGMACGNRMPTENQVVIEIDDSDDEKPIIKTASASKTDKDFGRCYEKDPASQSISRGKRPLVCTPNNGDVGGVNGSIKNKKHKMDSPFPNKASENSDSSKDSITTKDMDELVSKVVKTKPFNYEVELLTAFNKDDELCLNAVCALHRVEKRDKLRCGSQYQGFSSIDATRGNQLAKFLVDGDPQGKLRKSVKELQQCDSKGIDKCRKLARNHLKQLYLIYQKEEDPLFKEYLVKNYPKKTVS</sequence>